<comment type="caution">
    <text evidence="5">The sequence shown here is derived from an EMBL/GenBank/DDBJ whole genome shotgun (WGS) entry which is preliminary data.</text>
</comment>
<dbReference type="PANTHER" id="PTHR10795">
    <property type="entry name" value="PROPROTEIN CONVERTASE SUBTILISIN/KEXIN"/>
    <property type="match status" value="1"/>
</dbReference>
<dbReference type="SUPFAM" id="SSF52743">
    <property type="entry name" value="Subtilisin-like"/>
    <property type="match status" value="1"/>
</dbReference>
<feature type="domain" description="Peptidase S8/S53" evidence="4">
    <location>
        <begin position="104"/>
        <end position="221"/>
    </location>
</feature>
<accession>A0A4S4DSJ8</accession>
<gene>
    <name evidence="5" type="ORF">TEA_014165</name>
</gene>
<dbReference type="Proteomes" id="UP000306102">
    <property type="component" value="Unassembled WGS sequence"/>
</dbReference>
<comment type="similarity">
    <text evidence="1 3">Belongs to the peptidase S8 family.</text>
</comment>
<evidence type="ECO:0000256" key="1">
    <source>
        <dbReference type="ARBA" id="ARBA00011073"/>
    </source>
</evidence>
<keyword evidence="2" id="KW-0732">Signal</keyword>
<evidence type="ECO:0000256" key="3">
    <source>
        <dbReference type="PROSITE-ProRule" id="PRU01240"/>
    </source>
</evidence>
<name>A0A4S4DSJ8_CAMSN</name>
<evidence type="ECO:0000313" key="5">
    <source>
        <dbReference type="EMBL" id="THG06159.1"/>
    </source>
</evidence>
<dbReference type="GO" id="GO:0004252">
    <property type="term" value="F:serine-type endopeptidase activity"/>
    <property type="evidence" value="ECO:0007669"/>
    <property type="project" value="InterPro"/>
</dbReference>
<dbReference type="InterPro" id="IPR036852">
    <property type="entry name" value="Peptidase_S8/S53_dom_sf"/>
</dbReference>
<comment type="caution">
    <text evidence="3">Lacks conserved residue(s) required for the propagation of feature annotation.</text>
</comment>
<protein>
    <recommendedName>
        <fullName evidence="4">Peptidase S8/S53 domain-containing protein</fullName>
    </recommendedName>
</protein>
<dbReference type="EMBL" id="SDRB02010484">
    <property type="protein sequence ID" value="THG06159.1"/>
    <property type="molecule type" value="Genomic_DNA"/>
</dbReference>
<dbReference type="GO" id="GO:0006508">
    <property type="term" value="P:proteolysis"/>
    <property type="evidence" value="ECO:0007669"/>
    <property type="project" value="InterPro"/>
</dbReference>
<dbReference type="Pfam" id="PF00082">
    <property type="entry name" value="Peptidase_S8"/>
    <property type="match status" value="1"/>
</dbReference>
<dbReference type="InterPro" id="IPR000209">
    <property type="entry name" value="Peptidase_S8/S53_dom"/>
</dbReference>
<evidence type="ECO:0000256" key="2">
    <source>
        <dbReference type="ARBA" id="ARBA00022729"/>
    </source>
</evidence>
<keyword evidence="6" id="KW-1185">Reference proteome</keyword>
<dbReference type="AlphaFoldDB" id="A0A4S4DSJ8"/>
<proteinExistence type="inferred from homology"/>
<reference evidence="5 6" key="1">
    <citation type="journal article" date="2018" name="Proc. Natl. Acad. Sci. U.S.A.">
        <title>Draft genome sequence of Camellia sinensis var. sinensis provides insights into the evolution of the tea genome and tea quality.</title>
        <authorList>
            <person name="Wei C."/>
            <person name="Yang H."/>
            <person name="Wang S."/>
            <person name="Zhao J."/>
            <person name="Liu C."/>
            <person name="Gao L."/>
            <person name="Xia E."/>
            <person name="Lu Y."/>
            <person name="Tai Y."/>
            <person name="She G."/>
            <person name="Sun J."/>
            <person name="Cao H."/>
            <person name="Tong W."/>
            <person name="Gao Q."/>
            <person name="Li Y."/>
            <person name="Deng W."/>
            <person name="Jiang X."/>
            <person name="Wang W."/>
            <person name="Chen Q."/>
            <person name="Zhang S."/>
            <person name="Li H."/>
            <person name="Wu J."/>
            <person name="Wang P."/>
            <person name="Li P."/>
            <person name="Shi C."/>
            <person name="Zheng F."/>
            <person name="Jian J."/>
            <person name="Huang B."/>
            <person name="Shan D."/>
            <person name="Shi M."/>
            <person name="Fang C."/>
            <person name="Yue Y."/>
            <person name="Li F."/>
            <person name="Li D."/>
            <person name="Wei S."/>
            <person name="Han B."/>
            <person name="Jiang C."/>
            <person name="Yin Y."/>
            <person name="Xia T."/>
            <person name="Zhang Z."/>
            <person name="Bennetzen J.L."/>
            <person name="Zhao S."/>
            <person name="Wan X."/>
        </authorList>
    </citation>
    <scope>NUCLEOTIDE SEQUENCE [LARGE SCALE GENOMIC DNA]</scope>
    <source>
        <strain evidence="6">cv. Shuchazao</strain>
        <tissue evidence="5">Leaf</tissue>
    </source>
</reference>
<dbReference type="Gene3D" id="3.40.50.200">
    <property type="entry name" value="Peptidase S8/S53 domain"/>
    <property type="match status" value="1"/>
</dbReference>
<dbReference type="PROSITE" id="PS51892">
    <property type="entry name" value="SUBTILASE"/>
    <property type="match status" value="1"/>
</dbReference>
<evidence type="ECO:0000313" key="6">
    <source>
        <dbReference type="Proteomes" id="UP000306102"/>
    </source>
</evidence>
<evidence type="ECO:0000259" key="4">
    <source>
        <dbReference type="Pfam" id="PF00082"/>
    </source>
</evidence>
<organism evidence="5 6">
    <name type="scientific">Camellia sinensis var. sinensis</name>
    <name type="common">China tea</name>
    <dbReference type="NCBI Taxonomy" id="542762"/>
    <lineage>
        <taxon>Eukaryota</taxon>
        <taxon>Viridiplantae</taxon>
        <taxon>Streptophyta</taxon>
        <taxon>Embryophyta</taxon>
        <taxon>Tracheophyta</taxon>
        <taxon>Spermatophyta</taxon>
        <taxon>Magnoliopsida</taxon>
        <taxon>eudicotyledons</taxon>
        <taxon>Gunneridae</taxon>
        <taxon>Pentapetalae</taxon>
        <taxon>asterids</taxon>
        <taxon>Ericales</taxon>
        <taxon>Theaceae</taxon>
        <taxon>Camellia</taxon>
    </lineage>
</organism>
<dbReference type="InterPro" id="IPR045051">
    <property type="entry name" value="SBT"/>
</dbReference>
<dbReference type="STRING" id="542762.A0A4S4DSJ8"/>
<sequence length="265" mass="28466">MVDTNQESKDRAATLTAINRAVGAKSAKLASIGNCKQSIRAKGSSQGRMTLYTIKPEFSPPSFNHEGVPPPLVKWKGKCKFKETIAACNNKLIRARNFPFNDVGYGTHTASTVTWNFVSNASVFGEANGTAAGMAPHAHLVIYKVCTLFGCFESNVLAGMDTAVENGVNILSISLGGDSLPFSEDIIAKGTFGAMQKGVFVSCSMSNSGPKNTSLTNEAPWILIVDTSTVDRSIRATTMLGNKEEYDGESLFQPSDFSYTLLPHY</sequence>